<dbReference type="Pfam" id="PF22621">
    <property type="entry name" value="CurL-like_PKS_C"/>
    <property type="match status" value="1"/>
</dbReference>
<feature type="region of interest" description="Disordered" evidence="2">
    <location>
        <begin position="465"/>
        <end position="505"/>
    </location>
</feature>
<protein>
    <submittedName>
        <fullName evidence="4">Phthioceranic/hydroxyphthioceranic acid synthase</fullName>
        <ecNumber evidence="4">2.3.1.287</ecNumber>
    </submittedName>
</protein>
<dbReference type="InterPro" id="IPR001227">
    <property type="entry name" value="Ac_transferase_dom_sf"/>
</dbReference>
<keyword evidence="4" id="KW-0012">Acyltransferase</keyword>
<feature type="domain" description="Malonyl-CoA:ACP transacylase (MAT)" evidence="3">
    <location>
        <begin position="126"/>
        <end position="434"/>
    </location>
</feature>
<dbReference type="SUPFAM" id="SSF52151">
    <property type="entry name" value="FabD/lysophospholipase-like"/>
    <property type="match status" value="1"/>
</dbReference>
<sequence length="615" mass="67879">MTQSPQQIVPCDTPVDEEPCPSPSPCEGPKELLILAAKTADLLTRKVEVLIEFLKNSDAATLRDISYTLATVTPHEDVYRVGCLASNKKEAIDQLSLFATRTENTELPSSVLVGVPSPNKRKLVLLFSGQGPQWFGMGRGLFETNRIFRESMIELNAIHKKLDPEVDFVKAMFSSEEDARINETRFLQPRFVAEQMSLAEVVKAAELPIDMIVGHSLGETGACHVCGSLTKEEAMLVMHERCRAQYELNGKGTMAVIKLPRGEVLEAIKKYSHIGLAGENSTLYHNVAGPCEEVWQLVEELSSTGVFAKGLGIDEAMHSYQVEWKRDQLLSCLAGLVPRPPSIPIVSTFTPLDRRPIVYNAEYWYSSLKAPVEFRDALLEVFARLDETHSDQQVCVEPVFVELDAFPILRLFVDELGGELGRPYRFVETLQKDKFSDRDEMLRAFGELFVLGFNPNFGSSLFVSGRGRKGEKARDGSQVEEGKRIEGNSGAEHSAPGSPNTDITPDITMENIDADCDLMESEFSIVNICFDLIPSRDETPLKMVDGIVEDPGRMGSSQPRAWTEADSMGRVERGEVEDGVEKEVGCGGRKEHSVLFEDGVGIGGLGEEGRAVDGL</sequence>
<dbReference type="Gene3D" id="3.40.366.10">
    <property type="entry name" value="Malonyl-Coenzyme A Acyl Carrier Protein, domain 2"/>
    <property type="match status" value="1"/>
</dbReference>
<feature type="compositionally biased region" description="Basic and acidic residues" evidence="2">
    <location>
        <begin position="468"/>
        <end position="486"/>
    </location>
</feature>
<evidence type="ECO:0000259" key="3">
    <source>
        <dbReference type="SMART" id="SM00827"/>
    </source>
</evidence>
<keyword evidence="5" id="KW-1185">Reference proteome</keyword>
<name>A0ABQ9Y2U7_9EUKA</name>
<reference evidence="4 5" key="1">
    <citation type="journal article" date="2022" name="bioRxiv">
        <title>Genomics of Preaxostyla Flagellates Illuminates Evolutionary Transitions and the Path Towards Mitochondrial Loss.</title>
        <authorList>
            <person name="Novak L.V.F."/>
            <person name="Treitli S.C."/>
            <person name="Pyrih J."/>
            <person name="Halakuc P."/>
            <person name="Pipaliya S.V."/>
            <person name="Vacek V."/>
            <person name="Brzon O."/>
            <person name="Soukal P."/>
            <person name="Eme L."/>
            <person name="Dacks J.B."/>
            <person name="Karnkowska A."/>
            <person name="Elias M."/>
            <person name="Hampl V."/>
        </authorList>
    </citation>
    <scope>NUCLEOTIDE SEQUENCE [LARGE SCALE GENOMIC DNA]</scope>
    <source>
        <strain evidence="4">NAU3</strain>
        <tissue evidence="4">Gut</tissue>
    </source>
</reference>
<dbReference type="Proteomes" id="UP001281761">
    <property type="component" value="Unassembled WGS sequence"/>
</dbReference>
<evidence type="ECO:0000313" key="4">
    <source>
        <dbReference type="EMBL" id="KAK2958040.1"/>
    </source>
</evidence>
<comment type="caution">
    <text evidence="4">The sequence shown here is derived from an EMBL/GenBank/DDBJ whole genome shotgun (WGS) entry which is preliminary data.</text>
</comment>
<dbReference type="InterPro" id="IPR014043">
    <property type="entry name" value="Acyl_transferase_dom"/>
</dbReference>
<dbReference type="GO" id="GO:0016746">
    <property type="term" value="F:acyltransferase activity"/>
    <property type="evidence" value="ECO:0007669"/>
    <property type="project" value="UniProtKB-KW"/>
</dbReference>
<dbReference type="SMART" id="SM00827">
    <property type="entry name" value="PKS_AT"/>
    <property type="match status" value="1"/>
</dbReference>
<proteinExistence type="predicted"/>
<dbReference type="Gene3D" id="3.30.70.3290">
    <property type="match status" value="1"/>
</dbReference>
<evidence type="ECO:0000256" key="2">
    <source>
        <dbReference type="SAM" id="MobiDB-lite"/>
    </source>
</evidence>
<feature type="region of interest" description="Disordered" evidence="2">
    <location>
        <begin position="1"/>
        <end position="24"/>
    </location>
</feature>
<evidence type="ECO:0000313" key="5">
    <source>
        <dbReference type="Proteomes" id="UP001281761"/>
    </source>
</evidence>
<dbReference type="Pfam" id="PF00698">
    <property type="entry name" value="Acyl_transf_1"/>
    <property type="match status" value="1"/>
</dbReference>
<accession>A0ABQ9Y2U7</accession>
<evidence type="ECO:0000256" key="1">
    <source>
        <dbReference type="ARBA" id="ARBA00022679"/>
    </source>
</evidence>
<dbReference type="InterPro" id="IPR016035">
    <property type="entry name" value="Acyl_Trfase/lysoPLipase"/>
</dbReference>
<dbReference type="InterPro" id="IPR050444">
    <property type="entry name" value="Polyketide_Synthase"/>
</dbReference>
<dbReference type="EC" id="2.3.1.287" evidence="4"/>
<gene>
    <name evidence="4" type="ORF">BLNAU_6966</name>
</gene>
<dbReference type="PANTHER" id="PTHR45681:SF6">
    <property type="entry name" value="POLYKETIDE SYNTHASE 37"/>
    <property type="match status" value="1"/>
</dbReference>
<dbReference type="EMBL" id="JARBJD010000041">
    <property type="protein sequence ID" value="KAK2958040.1"/>
    <property type="molecule type" value="Genomic_DNA"/>
</dbReference>
<keyword evidence="1 4" id="KW-0808">Transferase</keyword>
<dbReference type="PANTHER" id="PTHR45681">
    <property type="entry name" value="POLYKETIDE SYNTHASE 44-RELATED"/>
    <property type="match status" value="1"/>
</dbReference>
<organism evidence="4 5">
    <name type="scientific">Blattamonas nauphoetae</name>
    <dbReference type="NCBI Taxonomy" id="2049346"/>
    <lineage>
        <taxon>Eukaryota</taxon>
        <taxon>Metamonada</taxon>
        <taxon>Preaxostyla</taxon>
        <taxon>Oxymonadida</taxon>
        <taxon>Blattamonas</taxon>
    </lineage>
</organism>